<evidence type="ECO:0000313" key="2">
    <source>
        <dbReference type="Proteomes" id="UP000295129"/>
    </source>
</evidence>
<dbReference type="AlphaFoldDB" id="A0A4R6DZJ5"/>
<evidence type="ECO:0000313" key="1">
    <source>
        <dbReference type="EMBL" id="TDN50801.1"/>
    </source>
</evidence>
<gene>
    <name evidence="1" type="ORF">C7389_10844</name>
</gene>
<comment type="caution">
    <text evidence="1">The sequence shown here is derived from an EMBL/GenBank/DDBJ whole genome shotgun (WGS) entry which is preliminary data.</text>
</comment>
<protein>
    <submittedName>
        <fullName evidence="1">Uncharacterized protein</fullName>
    </submittedName>
</protein>
<dbReference type="Proteomes" id="UP000295129">
    <property type="component" value="Unassembled WGS sequence"/>
</dbReference>
<sequence length="238" mass="26787">MILNVRGNTCVAMKQGTDDLAALEEAFGLPQKFIDGLINEDDWSLIIKSHALLESACSGMLCHYFGKYELIDIFAHLDMSNKKYGKIAFISALKLLSKAERRFISELSELRNMLVHNASNVTFSLENYFSNATKEKQERYHSALNLRLKKISTKTEVIEGVNLLIKEPKSVIWSSLTQCLSSIYIQDIFSIKRNELISDALKKIKSARPIEIKKEDIPLTVGSKSFASLTRDGIKPAP</sequence>
<keyword evidence="2" id="KW-1185">Reference proteome</keyword>
<proteinExistence type="predicted"/>
<reference evidence="1 2" key="1">
    <citation type="submission" date="2019-03" db="EMBL/GenBank/DDBJ databases">
        <title>Genomic Encyclopedia of Type Strains, Phase IV (KMG-IV): sequencing the most valuable type-strain genomes for metagenomic binning, comparative biology and taxonomic classification.</title>
        <authorList>
            <person name="Goeker M."/>
        </authorList>
    </citation>
    <scope>NUCLEOTIDE SEQUENCE [LARGE SCALE GENOMIC DNA]</scope>
    <source>
        <strain evidence="1 2">DSM 12121</strain>
    </source>
</reference>
<dbReference type="Gene3D" id="1.20.120.330">
    <property type="entry name" value="Nucleotidyltransferases domain 2"/>
    <property type="match status" value="1"/>
</dbReference>
<organism evidence="1 2">
    <name type="scientific">Azoarcus indigens</name>
    <dbReference type="NCBI Taxonomy" id="29545"/>
    <lineage>
        <taxon>Bacteria</taxon>
        <taxon>Pseudomonadati</taxon>
        <taxon>Pseudomonadota</taxon>
        <taxon>Betaproteobacteria</taxon>
        <taxon>Rhodocyclales</taxon>
        <taxon>Zoogloeaceae</taxon>
        <taxon>Azoarcus</taxon>
    </lineage>
</organism>
<dbReference type="EMBL" id="SNVV01000008">
    <property type="protein sequence ID" value="TDN50801.1"/>
    <property type="molecule type" value="Genomic_DNA"/>
</dbReference>
<name>A0A4R6DZJ5_9RHOO</name>
<accession>A0A4R6DZJ5</accession>